<dbReference type="AlphaFoldDB" id="A0AAD8GRG1"/>
<comment type="caution">
    <text evidence="2">The sequence shown here is derived from an EMBL/GenBank/DDBJ whole genome shotgun (WGS) entry which is preliminary data.</text>
</comment>
<sequence length="140" mass="15109">MGRNKKPIKVVLKLNFNDGCVCRFNTVELPVDFQASADYVSREMNVVFQTLRDTAVESGCCGSKGADRIIIITGRGNHSAGGVPTIKLKVFVLFLKKCEPPVLACPANEAVASIAGENSSCIPTLIIPFLLLEAKLKLDE</sequence>
<reference evidence="2" key="2">
    <citation type="submission" date="2023-05" db="EMBL/GenBank/DDBJ databases">
        <authorList>
            <person name="Schelkunov M.I."/>
        </authorList>
    </citation>
    <scope>NUCLEOTIDE SEQUENCE</scope>
    <source>
        <strain evidence="2">Hsosn_3</strain>
        <tissue evidence="2">Leaf</tissue>
    </source>
</reference>
<dbReference type="Gene3D" id="3.30.1370.110">
    <property type="match status" value="1"/>
</dbReference>
<accession>A0AAD8GRG1</accession>
<dbReference type="InterPro" id="IPR057216">
    <property type="entry name" value="DUF7894"/>
</dbReference>
<dbReference type="Proteomes" id="UP001237642">
    <property type="component" value="Unassembled WGS sequence"/>
</dbReference>
<protein>
    <recommendedName>
        <fullName evidence="1">DUF7894 domain-containing protein</fullName>
    </recommendedName>
</protein>
<dbReference type="SUPFAM" id="SSF160443">
    <property type="entry name" value="SMR domain-like"/>
    <property type="match status" value="1"/>
</dbReference>
<organism evidence="2 3">
    <name type="scientific">Heracleum sosnowskyi</name>
    <dbReference type="NCBI Taxonomy" id="360622"/>
    <lineage>
        <taxon>Eukaryota</taxon>
        <taxon>Viridiplantae</taxon>
        <taxon>Streptophyta</taxon>
        <taxon>Embryophyta</taxon>
        <taxon>Tracheophyta</taxon>
        <taxon>Spermatophyta</taxon>
        <taxon>Magnoliopsida</taxon>
        <taxon>eudicotyledons</taxon>
        <taxon>Gunneridae</taxon>
        <taxon>Pentapetalae</taxon>
        <taxon>asterids</taxon>
        <taxon>campanulids</taxon>
        <taxon>Apiales</taxon>
        <taxon>Apiaceae</taxon>
        <taxon>Apioideae</taxon>
        <taxon>apioid superclade</taxon>
        <taxon>Tordylieae</taxon>
        <taxon>Tordyliinae</taxon>
        <taxon>Heracleum</taxon>
    </lineage>
</organism>
<name>A0AAD8GRG1_9APIA</name>
<dbReference type="EMBL" id="JAUIZM010000012">
    <property type="protein sequence ID" value="KAK1353810.1"/>
    <property type="molecule type" value="Genomic_DNA"/>
</dbReference>
<keyword evidence="3" id="KW-1185">Reference proteome</keyword>
<proteinExistence type="predicted"/>
<reference evidence="2" key="1">
    <citation type="submission" date="2023-02" db="EMBL/GenBank/DDBJ databases">
        <title>Genome of toxic invasive species Heracleum sosnowskyi carries increased number of genes despite the absence of recent whole-genome duplications.</title>
        <authorList>
            <person name="Schelkunov M."/>
            <person name="Shtratnikova V."/>
            <person name="Makarenko M."/>
            <person name="Klepikova A."/>
            <person name="Omelchenko D."/>
            <person name="Novikova G."/>
            <person name="Obukhova E."/>
            <person name="Bogdanov V."/>
            <person name="Penin A."/>
            <person name="Logacheva M."/>
        </authorList>
    </citation>
    <scope>NUCLEOTIDE SEQUENCE</scope>
    <source>
        <strain evidence="2">Hsosn_3</strain>
        <tissue evidence="2">Leaf</tissue>
    </source>
</reference>
<evidence type="ECO:0000259" key="1">
    <source>
        <dbReference type="Pfam" id="PF25428"/>
    </source>
</evidence>
<dbReference type="InterPro" id="IPR036063">
    <property type="entry name" value="Smr_dom_sf"/>
</dbReference>
<feature type="domain" description="DUF7894" evidence="1">
    <location>
        <begin position="88"/>
        <end position="139"/>
    </location>
</feature>
<dbReference type="Pfam" id="PF25428">
    <property type="entry name" value="DUF7894"/>
    <property type="match status" value="1"/>
</dbReference>
<evidence type="ECO:0000313" key="3">
    <source>
        <dbReference type="Proteomes" id="UP001237642"/>
    </source>
</evidence>
<evidence type="ECO:0000313" key="2">
    <source>
        <dbReference type="EMBL" id="KAK1353810.1"/>
    </source>
</evidence>
<gene>
    <name evidence="2" type="ORF">POM88_052175</name>
</gene>